<evidence type="ECO:0000313" key="4">
    <source>
        <dbReference type="Proteomes" id="UP000807785"/>
    </source>
</evidence>
<keyword evidence="1" id="KW-0472">Membrane</keyword>
<feature type="transmembrane region" description="Helical" evidence="1">
    <location>
        <begin position="386"/>
        <end position="404"/>
    </location>
</feature>
<keyword evidence="1" id="KW-1133">Transmembrane helix</keyword>
<gene>
    <name evidence="3" type="ORF">IPH26_02070</name>
</gene>
<sequence length="438" mass="46233">MTISARFPRYRVHLLPLALVAILATTAIPIELRPAVWWDGGFDSADFAENLLLYAPLGVALWGRRPSTVFLVAMALSGAIELLQMWQVARYSSPYDVAANACGALIGALAWNRLAPGTALRADMPLLGRRWLGAAVAVVVGLSLVWSLPVRSSALRDWNPDFALLLGNELTLDRPWAGTIGALALLPRALSAAETSVLRGGSSSIDSAIGGEALYALAQPVVLTAGEPRRLPDSVAREFAVASVRANAFTVVARITPANDFQEGPARIVSFSVDPFHRNFDLGQEGRKLVLRIRTPVSGENGTEFPIESEPVLEAGREILLLASYDGGIARIEADGALIGRRNLAATGCAVPALCDEYLPAAWALLGAALAIISLAVVGCRARLPILLVCLLGGVLALILPRALPFVAASIALQSWSQWTALLGAAAIGLAASPALRR</sequence>
<feature type="transmembrane region" description="Helical" evidence="1">
    <location>
        <begin position="358"/>
        <end position="379"/>
    </location>
</feature>
<dbReference type="InterPro" id="IPR006976">
    <property type="entry name" value="VanZ-like"/>
</dbReference>
<feature type="transmembrane region" description="Helical" evidence="1">
    <location>
        <begin position="131"/>
        <end position="149"/>
    </location>
</feature>
<proteinExistence type="predicted"/>
<dbReference type="SUPFAM" id="SSF49899">
    <property type="entry name" value="Concanavalin A-like lectins/glucanases"/>
    <property type="match status" value="1"/>
</dbReference>
<evidence type="ECO:0000256" key="1">
    <source>
        <dbReference type="SAM" id="Phobius"/>
    </source>
</evidence>
<name>A0A9D7HKD2_9PROT</name>
<evidence type="ECO:0000259" key="2">
    <source>
        <dbReference type="Pfam" id="PF04892"/>
    </source>
</evidence>
<dbReference type="Pfam" id="PF04892">
    <property type="entry name" value="VanZ"/>
    <property type="match status" value="1"/>
</dbReference>
<dbReference type="InterPro" id="IPR013320">
    <property type="entry name" value="ConA-like_dom_sf"/>
</dbReference>
<protein>
    <submittedName>
        <fullName evidence="3">VanZ family protein</fullName>
    </submittedName>
</protein>
<dbReference type="EMBL" id="JADJEV010000001">
    <property type="protein sequence ID" value="MBK6971784.1"/>
    <property type="molecule type" value="Genomic_DNA"/>
</dbReference>
<accession>A0A9D7HKD2</accession>
<feature type="transmembrane region" description="Helical" evidence="1">
    <location>
        <begin position="69"/>
        <end position="89"/>
    </location>
</feature>
<feature type="transmembrane region" description="Helical" evidence="1">
    <location>
        <begin position="416"/>
        <end position="436"/>
    </location>
</feature>
<feature type="domain" description="VanZ-like" evidence="2">
    <location>
        <begin position="40"/>
        <end position="112"/>
    </location>
</feature>
<keyword evidence="1" id="KW-0812">Transmembrane</keyword>
<dbReference type="Proteomes" id="UP000807785">
    <property type="component" value="Unassembled WGS sequence"/>
</dbReference>
<organism evidence="3 4">
    <name type="scientific">Candidatus Methylophosphatis roskildensis</name>
    <dbReference type="NCBI Taxonomy" id="2899263"/>
    <lineage>
        <taxon>Bacteria</taxon>
        <taxon>Pseudomonadati</taxon>
        <taxon>Pseudomonadota</taxon>
        <taxon>Betaproteobacteria</taxon>
        <taxon>Nitrosomonadales</taxon>
        <taxon>Sterolibacteriaceae</taxon>
        <taxon>Candidatus Methylophosphatis</taxon>
    </lineage>
</organism>
<evidence type="ECO:0000313" key="3">
    <source>
        <dbReference type="EMBL" id="MBK6971784.1"/>
    </source>
</evidence>
<reference evidence="3" key="1">
    <citation type="submission" date="2020-10" db="EMBL/GenBank/DDBJ databases">
        <title>Connecting structure to function with the recovery of over 1000 high-quality activated sludge metagenome-assembled genomes encoding full-length rRNA genes using long-read sequencing.</title>
        <authorList>
            <person name="Singleton C.M."/>
            <person name="Petriglieri F."/>
            <person name="Kristensen J.M."/>
            <person name="Kirkegaard R.H."/>
            <person name="Michaelsen T.Y."/>
            <person name="Andersen M.H."/>
            <person name="Karst S.M."/>
            <person name="Dueholm M.S."/>
            <person name="Nielsen P.H."/>
            <person name="Albertsen M."/>
        </authorList>
    </citation>
    <scope>NUCLEOTIDE SEQUENCE</scope>
    <source>
        <strain evidence="3">Bjer_18-Q3-R1-45_BAT3C.347</strain>
    </source>
</reference>
<comment type="caution">
    <text evidence="3">The sequence shown here is derived from an EMBL/GenBank/DDBJ whole genome shotgun (WGS) entry which is preliminary data.</text>
</comment>
<dbReference type="AlphaFoldDB" id="A0A9D7HKD2"/>